<comment type="caution">
    <text evidence="2">The sequence shown here is derived from an EMBL/GenBank/DDBJ whole genome shotgun (WGS) entry which is preliminary data.</text>
</comment>
<feature type="compositionally biased region" description="Gly residues" evidence="1">
    <location>
        <begin position="1"/>
        <end position="10"/>
    </location>
</feature>
<feature type="region of interest" description="Disordered" evidence="1">
    <location>
        <begin position="1"/>
        <end position="65"/>
    </location>
</feature>
<dbReference type="EMBL" id="JAYMGO010000014">
    <property type="protein sequence ID" value="KAL1261598.1"/>
    <property type="molecule type" value="Genomic_DNA"/>
</dbReference>
<name>A0ABR3M921_9TELE</name>
<dbReference type="Proteomes" id="UP001558613">
    <property type="component" value="Unassembled WGS sequence"/>
</dbReference>
<organism evidence="2 3">
    <name type="scientific">Cirrhinus molitorella</name>
    <name type="common">mud carp</name>
    <dbReference type="NCBI Taxonomy" id="172907"/>
    <lineage>
        <taxon>Eukaryota</taxon>
        <taxon>Metazoa</taxon>
        <taxon>Chordata</taxon>
        <taxon>Craniata</taxon>
        <taxon>Vertebrata</taxon>
        <taxon>Euteleostomi</taxon>
        <taxon>Actinopterygii</taxon>
        <taxon>Neopterygii</taxon>
        <taxon>Teleostei</taxon>
        <taxon>Ostariophysi</taxon>
        <taxon>Cypriniformes</taxon>
        <taxon>Cyprinidae</taxon>
        <taxon>Labeoninae</taxon>
        <taxon>Labeonini</taxon>
        <taxon>Cirrhinus</taxon>
    </lineage>
</organism>
<feature type="compositionally biased region" description="Basic residues" evidence="1">
    <location>
        <begin position="50"/>
        <end position="65"/>
    </location>
</feature>
<reference evidence="2 3" key="1">
    <citation type="submission" date="2023-09" db="EMBL/GenBank/DDBJ databases">
        <authorList>
            <person name="Wang M."/>
        </authorList>
    </citation>
    <scope>NUCLEOTIDE SEQUENCE [LARGE SCALE GENOMIC DNA]</scope>
    <source>
        <strain evidence="2">GT-2023</strain>
        <tissue evidence="2">Liver</tissue>
    </source>
</reference>
<keyword evidence="3" id="KW-1185">Reference proteome</keyword>
<sequence>MSGGKHGVPGGSAKASGGARDATLARRRLLSRLPDGRKRGGECVGSPAPKRPKFSMRRRSPRLRAVQSRRIHRLLRSTRRRI</sequence>
<evidence type="ECO:0000313" key="2">
    <source>
        <dbReference type="EMBL" id="KAL1261598.1"/>
    </source>
</evidence>
<accession>A0ABR3M921</accession>
<evidence type="ECO:0000256" key="1">
    <source>
        <dbReference type="SAM" id="MobiDB-lite"/>
    </source>
</evidence>
<protein>
    <submittedName>
        <fullName evidence="2">Uncharacterized protein</fullName>
    </submittedName>
</protein>
<proteinExistence type="predicted"/>
<gene>
    <name evidence="2" type="ORF">QQF64_006863</name>
</gene>
<evidence type="ECO:0000313" key="3">
    <source>
        <dbReference type="Proteomes" id="UP001558613"/>
    </source>
</evidence>